<dbReference type="AlphaFoldDB" id="A0A291P723"/>
<dbReference type="Proteomes" id="UP000219993">
    <property type="component" value="Chromosome"/>
</dbReference>
<feature type="region of interest" description="Disordered" evidence="1">
    <location>
        <begin position="1"/>
        <end position="21"/>
    </location>
</feature>
<evidence type="ECO:0000256" key="1">
    <source>
        <dbReference type="SAM" id="MobiDB-lite"/>
    </source>
</evidence>
<proteinExistence type="predicted"/>
<dbReference type="EMBL" id="CP021435">
    <property type="protein sequence ID" value="ATJ82694.1"/>
    <property type="molecule type" value="Genomic_DNA"/>
</dbReference>
<sequence>MIASPRQGDEEDGPPEGMTLLGLQPRVLDWGEPVPPPGVVIEAVDLGVTPGGWGYLVARLAPVPPAWPAAMPVGMVLRVRRLILAAGMDTPSRFGDDGWLLLSDEREASDIAALLLRPTGVHFVNHARHRRFADRWPSRLQQLNAFLQEQGLPATATVFDEDLVLELYGIRPCRDLRFLTLGEPLRPAPPFVANDAQLVHHGLDKASLVENPRYHLQVEGLRFVSFDRVRRFKLSRGRLVDHNDLAMMRALEAGAPWRLALGGYLDGGLVLLQRLRRLGRWVARRLTGPSRRRDGVSPRRR</sequence>
<name>A0A291P723_9GAMM</name>
<gene>
    <name evidence="2" type="ORF">BEI_1707</name>
</gene>
<protein>
    <submittedName>
        <fullName evidence="2">Uncharacterized protein</fullName>
    </submittedName>
</protein>
<dbReference type="KEGG" id="hbe:BEI_1707"/>
<accession>A0A291P723</accession>
<keyword evidence="3" id="KW-1185">Reference proteome</keyword>
<reference evidence="2 3" key="1">
    <citation type="journal article" date="2017" name="Sci. Rep.">
        <title>Revealing the Saline Adaptation Strategies of the Halophilic Bacterium Halomonas beimenensis through High-throughput Omics and Transposon Mutagenesis Approaches.</title>
        <authorList>
            <person name="Chen Y.H."/>
            <person name="Lin S.S."/>
            <person name="Shyu Y.T."/>
        </authorList>
    </citation>
    <scope>NUCLEOTIDE SEQUENCE [LARGE SCALE GENOMIC DNA]</scope>
    <source>
        <strain evidence="2 3">NTU-111</strain>
    </source>
</reference>
<organism evidence="2 3">
    <name type="scientific">Halomonas beimenensis</name>
    <dbReference type="NCBI Taxonomy" id="475662"/>
    <lineage>
        <taxon>Bacteria</taxon>
        <taxon>Pseudomonadati</taxon>
        <taxon>Pseudomonadota</taxon>
        <taxon>Gammaproteobacteria</taxon>
        <taxon>Oceanospirillales</taxon>
        <taxon>Halomonadaceae</taxon>
        <taxon>Halomonas</taxon>
    </lineage>
</organism>
<dbReference type="RefSeq" id="WP_153045781.1">
    <property type="nucleotide sequence ID" value="NZ_CP021435.1"/>
</dbReference>
<dbReference type="OrthoDB" id="7814707at2"/>
<evidence type="ECO:0000313" key="3">
    <source>
        <dbReference type="Proteomes" id="UP000219993"/>
    </source>
</evidence>
<evidence type="ECO:0000313" key="2">
    <source>
        <dbReference type="EMBL" id="ATJ82694.1"/>
    </source>
</evidence>